<dbReference type="Proteomes" id="UP000660381">
    <property type="component" value="Unassembled WGS sequence"/>
</dbReference>
<evidence type="ECO:0000313" key="3">
    <source>
        <dbReference type="Proteomes" id="UP000660381"/>
    </source>
</evidence>
<comment type="caution">
    <text evidence="2">The sequence shown here is derived from an EMBL/GenBank/DDBJ whole genome shotgun (WGS) entry which is preliminary data.</text>
</comment>
<protein>
    <recommendedName>
        <fullName evidence="4">DUF1269 domain-containing protein</fullName>
    </recommendedName>
</protein>
<keyword evidence="1" id="KW-0812">Transmembrane</keyword>
<organism evidence="2 3">
    <name type="scientific">Anabaena catenula FACHB-362</name>
    <dbReference type="NCBI Taxonomy" id="2692877"/>
    <lineage>
        <taxon>Bacteria</taxon>
        <taxon>Bacillati</taxon>
        <taxon>Cyanobacteriota</taxon>
        <taxon>Cyanophyceae</taxon>
        <taxon>Nostocales</taxon>
        <taxon>Nostocaceae</taxon>
        <taxon>Anabaena</taxon>
    </lineage>
</organism>
<keyword evidence="1" id="KW-0472">Membrane</keyword>
<evidence type="ECO:0000256" key="1">
    <source>
        <dbReference type="SAM" id="Phobius"/>
    </source>
</evidence>
<gene>
    <name evidence="2" type="ORF">H6G68_21645</name>
</gene>
<name>A0ABR8JBP5_9NOST</name>
<dbReference type="EMBL" id="JACJTQ010000044">
    <property type="protein sequence ID" value="MBD2694316.1"/>
    <property type="molecule type" value="Genomic_DNA"/>
</dbReference>
<dbReference type="RefSeq" id="WP_190908491.1">
    <property type="nucleotide sequence ID" value="NZ_JACJTQ010000044.1"/>
</dbReference>
<evidence type="ECO:0000313" key="2">
    <source>
        <dbReference type="EMBL" id="MBD2694316.1"/>
    </source>
</evidence>
<accession>A0ABR8JBP5</accession>
<proteinExistence type="predicted"/>
<feature type="transmembrane region" description="Helical" evidence="1">
    <location>
        <begin position="107"/>
        <end position="131"/>
    </location>
</feature>
<keyword evidence="3" id="KW-1185">Reference proteome</keyword>
<reference evidence="2 3" key="1">
    <citation type="journal article" date="2020" name="ISME J.">
        <title>Comparative genomics reveals insights into cyanobacterial evolution and habitat adaptation.</title>
        <authorList>
            <person name="Chen M.Y."/>
            <person name="Teng W.K."/>
            <person name="Zhao L."/>
            <person name="Hu C.X."/>
            <person name="Zhou Y.K."/>
            <person name="Han B.P."/>
            <person name="Song L.R."/>
            <person name="Shu W.S."/>
        </authorList>
    </citation>
    <scope>NUCLEOTIDE SEQUENCE [LARGE SCALE GENOMIC DNA]</scope>
    <source>
        <strain evidence="2 3">FACHB-362</strain>
    </source>
</reference>
<evidence type="ECO:0008006" key="4">
    <source>
        <dbReference type="Google" id="ProtNLM"/>
    </source>
</evidence>
<keyword evidence="1" id="KW-1133">Transmembrane helix</keyword>
<sequence length="158" mass="17120">MSQIDSLTEKLAEFDDNQLMLHLGMCAEGISEDIEGQTRSASLDSIDLNLYQITRGNVDTMNFGQRLFKRLNAASYELLCKDPFDDGETLKKLNEALKDSTAKAAGFLAPVLVANLGLAPAVAAIVATLVIKTFAKTISDEICATWKQNLEASESSTT</sequence>